<protein>
    <submittedName>
        <fullName evidence="2">Unnamed protein product</fullName>
    </submittedName>
</protein>
<feature type="region of interest" description="Disordered" evidence="1">
    <location>
        <begin position="167"/>
        <end position="272"/>
    </location>
</feature>
<dbReference type="EMBL" id="BSXT01000629">
    <property type="protein sequence ID" value="GMF31360.1"/>
    <property type="molecule type" value="Genomic_DNA"/>
</dbReference>
<evidence type="ECO:0000313" key="2">
    <source>
        <dbReference type="EMBL" id="GMF31360.1"/>
    </source>
</evidence>
<feature type="compositionally biased region" description="Basic and acidic residues" evidence="1">
    <location>
        <begin position="204"/>
        <end position="213"/>
    </location>
</feature>
<gene>
    <name evidence="2" type="ORF">Pfra01_000717800</name>
</gene>
<dbReference type="Proteomes" id="UP001165121">
    <property type="component" value="Unassembled WGS sequence"/>
</dbReference>
<comment type="caution">
    <text evidence="2">The sequence shown here is derived from an EMBL/GenBank/DDBJ whole genome shotgun (WGS) entry which is preliminary data.</text>
</comment>
<keyword evidence="3" id="KW-1185">Reference proteome</keyword>
<feature type="compositionally biased region" description="Polar residues" evidence="1">
    <location>
        <begin position="236"/>
        <end position="247"/>
    </location>
</feature>
<evidence type="ECO:0000313" key="3">
    <source>
        <dbReference type="Proteomes" id="UP001165121"/>
    </source>
</evidence>
<sequence>MMQFRSVFLDCALYAPTTKANERRKQKLNAIVAQFQFMSRNIELFGYYGFLLLVEKGTHDNLKWLGGKAAKHSDSAKADHDEDDIPAQEDLASVLCNNPSRYCVSIGRILDPSRVDEDGYAWVGNTNRGDWTKLLASEELQKTIGKVEQLLANNESVAFFSQKPFLDTEKGEDDSDYEIDGHRTIRSPTQRMSSINSTPKALLKKGEHLRLTDSDASEGEPSDAEPDDNSSDKAPNDNSHVSSGTRTPSPGDGKSSGKSHDKGRYKSSRKTS</sequence>
<evidence type="ECO:0000256" key="1">
    <source>
        <dbReference type="SAM" id="MobiDB-lite"/>
    </source>
</evidence>
<feature type="compositionally biased region" description="Acidic residues" evidence="1">
    <location>
        <begin position="215"/>
        <end position="229"/>
    </location>
</feature>
<organism evidence="2 3">
    <name type="scientific">Phytophthora fragariaefolia</name>
    <dbReference type="NCBI Taxonomy" id="1490495"/>
    <lineage>
        <taxon>Eukaryota</taxon>
        <taxon>Sar</taxon>
        <taxon>Stramenopiles</taxon>
        <taxon>Oomycota</taxon>
        <taxon>Peronosporomycetes</taxon>
        <taxon>Peronosporales</taxon>
        <taxon>Peronosporaceae</taxon>
        <taxon>Phytophthora</taxon>
    </lineage>
</organism>
<dbReference type="OrthoDB" id="140381at2759"/>
<reference evidence="2" key="1">
    <citation type="submission" date="2023-04" db="EMBL/GenBank/DDBJ databases">
        <title>Phytophthora fragariaefolia NBRC 109709.</title>
        <authorList>
            <person name="Ichikawa N."/>
            <person name="Sato H."/>
            <person name="Tonouchi N."/>
        </authorList>
    </citation>
    <scope>NUCLEOTIDE SEQUENCE</scope>
    <source>
        <strain evidence="2">NBRC 109709</strain>
    </source>
</reference>
<accession>A0A9W6UF83</accession>
<name>A0A9W6UF83_9STRA</name>
<feature type="compositionally biased region" description="Polar residues" evidence="1">
    <location>
        <begin position="186"/>
        <end position="199"/>
    </location>
</feature>
<dbReference type="AlphaFoldDB" id="A0A9W6UF83"/>
<proteinExistence type="predicted"/>